<proteinExistence type="inferred from homology"/>
<evidence type="ECO:0000256" key="1">
    <source>
        <dbReference type="ARBA" id="ARBA00004141"/>
    </source>
</evidence>
<evidence type="ECO:0000256" key="3">
    <source>
        <dbReference type="ARBA" id="ARBA00022692"/>
    </source>
</evidence>
<protein>
    <recommendedName>
        <fullName evidence="7">XK-related protein</fullName>
    </recommendedName>
</protein>
<evidence type="ECO:0000313" key="9">
    <source>
        <dbReference type="Proteomes" id="UP000823872"/>
    </source>
</evidence>
<reference evidence="8 9" key="1">
    <citation type="submission" date="2021-02" db="EMBL/GenBank/DDBJ databases">
        <title>Safari Cat Assemblies.</title>
        <authorList>
            <person name="Bredemeyer K.R."/>
            <person name="Murphy W.J."/>
        </authorList>
    </citation>
    <scope>NUCLEOTIDE SEQUENCE [LARGE SCALE GENOMIC DNA]</scope>
</reference>
<name>A0ABI7W5F6_FELCA</name>
<dbReference type="Proteomes" id="UP000823872">
    <property type="component" value="Chromosome X"/>
</dbReference>
<sequence>MMCFSHQQSPYQLLFGDPHLFEDLLGLKIHISPDAFFQINTAGAEVLYLIVGELSGVNSNTILLDICCGTGITNCEFHTGQAENILPQLLKSKEDGWFIVAVVNSDQVGLHYYVVQGIQNCRAICILIFVSCKPHGETTRNIIEDLAKDKPLSLFMHLILLGPIVRCLEAIIKYLTLWKKEGQEEPYVSLTRKKMLINGEEVLIEWEVGHSIRTLAMHRNAYKRMSQIQAFLGSVPQLTYQLYVTLISAEVPLGRAVLMVFSLISVTYGATLCNMLAIQIKYDEYKIRLGPLEVLCITIWRTLEITSRLVILVLFSATLKLKAVPFLLLDFLIILFEPWVKFWRSGAQMPNNIEKNFSRVGTLVVLISITVLYAGINFSCWSALQLKLADRDLVDKGQNWGHMGLHYIVRLVENVIMVLVFKFFGVKVLLNYCHSLIALQLIIAYLISIGFMLLFFQYLHPLRSLFTHNVVDYLHCVCCHQHPRGRVENSEPSCDAEARQSIV</sequence>
<reference evidence="8" key="2">
    <citation type="submission" date="2025-08" db="UniProtKB">
        <authorList>
            <consortium name="Ensembl"/>
        </authorList>
    </citation>
    <scope>IDENTIFICATION</scope>
    <source>
        <strain evidence="8">breed Abyssinian</strain>
    </source>
</reference>
<dbReference type="InterPro" id="IPR051773">
    <property type="entry name" value="XK-related_adapter"/>
</dbReference>
<keyword evidence="9" id="KW-1185">Reference proteome</keyword>
<reference evidence="8" key="3">
    <citation type="submission" date="2025-09" db="UniProtKB">
        <authorList>
            <consortium name="Ensembl"/>
        </authorList>
    </citation>
    <scope>IDENTIFICATION</scope>
    <source>
        <strain evidence="8">breed Abyssinian</strain>
    </source>
</reference>
<comment type="subcellular location">
    <subcellularLocation>
        <location evidence="1 7">Membrane</location>
        <topology evidence="1 7">Multi-pass membrane protein</topology>
    </subcellularLocation>
</comment>
<comment type="similarity">
    <text evidence="2 7">Belongs to the XK family.</text>
</comment>
<dbReference type="GeneTree" id="ENSGT00390000003231"/>
<dbReference type="Gene3D" id="2.40.50.1070">
    <property type="match status" value="1"/>
</dbReference>
<gene>
    <name evidence="8" type="primary">XKRX</name>
</gene>
<evidence type="ECO:0000256" key="2">
    <source>
        <dbReference type="ARBA" id="ARBA00008789"/>
    </source>
</evidence>
<feature type="transmembrane region" description="Helical" evidence="7">
    <location>
        <begin position="404"/>
        <end position="424"/>
    </location>
</feature>
<dbReference type="PANTHER" id="PTHR14297">
    <property type="entry name" value="MEMBRANE TRANSPORT PROTEIN XK FAMILY MEMBER"/>
    <property type="match status" value="1"/>
</dbReference>
<evidence type="ECO:0000313" key="8">
    <source>
        <dbReference type="Ensembl" id="ENSFCTP00005005209.1"/>
    </source>
</evidence>
<evidence type="ECO:0000256" key="7">
    <source>
        <dbReference type="RuleBase" id="RU910716"/>
    </source>
</evidence>
<keyword evidence="4 7" id="KW-1133">Transmembrane helix</keyword>
<keyword evidence="6 7" id="KW-0472">Membrane</keyword>
<feature type="transmembrane region" description="Helical" evidence="7">
    <location>
        <begin position="256"/>
        <end position="280"/>
    </location>
</feature>
<evidence type="ECO:0000256" key="5">
    <source>
        <dbReference type="ARBA" id="ARBA00022990"/>
    </source>
</evidence>
<dbReference type="InterPro" id="IPR018629">
    <property type="entry name" value="XK-rel"/>
</dbReference>
<dbReference type="Ensembl" id="ENSFCTT00005008391.1">
    <property type="protein sequence ID" value="ENSFCTP00005005209.1"/>
    <property type="gene ID" value="ENSFCTG00005003144.1"/>
</dbReference>
<accession>A0ABI7W5F6</accession>
<feature type="transmembrane region" description="Helical" evidence="7">
    <location>
        <begin position="360"/>
        <end position="384"/>
    </location>
</feature>
<organism evidence="8 9">
    <name type="scientific">Felis catus</name>
    <name type="common">Cat</name>
    <name type="synonym">Felis silvestris catus</name>
    <dbReference type="NCBI Taxonomy" id="9685"/>
    <lineage>
        <taxon>Eukaryota</taxon>
        <taxon>Metazoa</taxon>
        <taxon>Chordata</taxon>
        <taxon>Craniata</taxon>
        <taxon>Vertebrata</taxon>
        <taxon>Euteleostomi</taxon>
        <taxon>Mammalia</taxon>
        <taxon>Eutheria</taxon>
        <taxon>Laurasiatheria</taxon>
        <taxon>Carnivora</taxon>
        <taxon>Feliformia</taxon>
        <taxon>Felidae</taxon>
        <taxon>Felinae</taxon>
        <taxon>Felis</taxon>
    </lineage>
</organism>
<dbReference type="Gene3D" id="3.40.50.150">
    <property type="entry name" value="Vaccinia Virus protein VP39"/>
    <property type="match status" value="2"/>
</dbReference>
<dbReference type="InterPro" id="IPR029063">
    <property type="entry name" value="SAM-dependent_MTases_sf"/>
</dbReference>
<dbReference type="PANTHER" id="PTHR14297:SF4">
    <property type="entry name" value="XK-RELATED PROTEIN 2"/>
    <property type="match status" value="1"/>
</dbReference>
<keyword evidence="5" id="KW-0007">Acetylation</keyword>
<keyword evidence="3 7" id="KW-0812">Transmembrane</keyword>
<feature type="transmembrane region" description="Helical" evidence="7">
    <location>
        <begin position="436"/>
        <end position="459"/>
    </location>
</feature>
<dbReference type="Pfam" id="PF09815">
    <property type="entry name" value="XK-related"/>
    <property type="match status" value="1"/>
</dbReference>
<evidence type="ECO:0000256" key="6">
    <source>
        <dbReference type="ARBA" id="ARBA00023136"/>
    </source>
</evidence>
<dbReference type="SUPFAM" id="SSF53335">
    <property type="entry name" value="S-adenosyl-L-methionine-dependent methyltransferases"/>
    <property type="match status" value="1"/>
</dbReference>
<evidence type="ECO:0000256" key="4">
    <source>
        <dbReference type="ARBA" id="ARBA00022989"/>
    </source>
</evidence>